<reference evidence="1" key="1">
    <citation type="submission" date="2023-08" db="EMBL/GenBank/DDBJ databases">
        <authorList>
            <person name="Audoor S."/>
            <person name="Bilcke G."/>
        </authorList>
    </citation>
    <scope>NUCLEOTIDE SEQUENCE</scope>
</reference>
<gene>
    <name evidence="1" type="ORF">CYCCA115_LOCUS14892</name>
</gene>
<dbReference type="AlphaFoldDB" id="A0AAD2FVM1"/>
<protein>
    <submittedName>
        <fullName evidence="1">Uncharacterized protein</fullName>
    </submittedName>
</protein>
<proteinExistence type="predicted"/>
<accession>A0AAD2FVM1</accession>
<organism evidence="1 2">
    <name type="scientific">Cylindrotheca closterium</name>
    <dbReference type="NCBI Taxonomy" id="2856"/>
    <lineage>
        <taxon>Eukaryota</taxon>
        <taxon>Sar</taxon>
        <taxon>Stramenopiles</taxon>
        <taxon>Ochrophyta</taxon>
        <taxon>Bacillariophyta</taxon>
        <taxon>Bacillariophyceae</taxon>
        <taxon>Bacillariophycidae</taxon>
        <taxon>Bacillariales</taxon>
        <taxon>Bacillariaceae</taxon>
        <taxon>Cylindrotheca</taxon>
    </lineage>
</organism>
<evidence type="ECO:0000313" key="1">
    <source>
        <dbReference type="EMBL" id="CAJ1954299.1"/>
    </source>
</evidence>
<comment type="caution">
    <text evidence="1">The sequence shown here is derived from an EMBL/GenBank/DDBJ whole genome shotgun (WGS) entry which is preliminary data.</text>
</comment>
<dbReference type="EMBL" id="CAKOGP040001869">
    <property type="protein sequence ID" value="CAJ1954299.1"/>
    <property type="molecule type" value="Genomic_DNA"/>
</dbReference>
<keyword evidence="2" id="KW-1185">Reference proteome</keyword>
<dbReference type="Proteomes" id="UP001295423">
    <property type="component" value="Unassembled WGS sequence"/>
</dbReference>
<sequence>MPLESFPAVDIDLTLENIEGIEWHSKADKQDDIPKLKASVSFAGSPRNMRVSSFTMCGRTGNLVVESGSLEVKKTIDDGQFSMGADFGNTNVDFSRNQSSLTQSSSASTSLPHLRLDSSVKSLATVSTSSMSIEEANRESSILPDGRIYVESNPGIEVDAFGSVNDSNLLMEESLEWERHSSNRPDVVDINVSLQSEENEIVAEGVAHLVLYGMQSESTVTTLNLRLKEKNILNLTIPEGSAVSTGSEKSSISFGRNAFVRVQLSTIADQVERLDMSISSRTSSMQTGKVHIGNLKERMKEPDLLKRAREQATKDVNPSMAPGVIEEAPRFGFFCGGGNLTQTLYHAFGFERDSSNKANNLRSNMTFDSTIITRESLLI</sequence>
<name>A0AAD2FVM1_9STRA</name>
<evidence type="ECO:0000313" key="2">
    <source>
        <dbReference type="Proteomes" id="UP001295423"/>
    </source>
</evidence>